<keyword evidence="4 7" id="KW-0560">Oxidoreductase</keyword>
<dbReference type="InterPro" id="IPR023027">
    <property type="entry name" value="Mannitol_DH_CS"/>
</dbReference>
<proteinExistence type="inferred from homology"/>
<dbReference type="PANTHER" id="PTHR30524">
    <property type="entry name" value="MANNITOL-1-PHOSPHATE 5-DEHYDROGENASE"/>
    <property type="match status" value="1"/>
</dbReference>
<dbReference type="NCBIfam" id="NF002652">
    <property type="entry name" value="PRK02318.2-5"/>
    <property type="match status" value="1"/>
</dbReference>
<dbReference type="PANTHER" id="PTHR30524:SF0">
    <property type="entry name" value="ALTRONATE OXIDOREDUCTASE-RELATED"/>
    <property type="match status" value="1"/>
</dbReference>
<evidence type="ECO:0000256" key="1">
    <source>
        <dbReference type="ARBA" id="ARBA00006541"/>
    </source>
</evidence>
<dbReference type="Gene3D" id="1.10.1040.10">
    <property type="entry name" value="N-(1-d-carboxylethyl)-l-norvaline Dehydrogenase, domain 2"/>
    <property type="match status" value="1"/>
</dbReference>
<dbReference type="GO" id="GO:0019592">
    <property type="term" value="P:mannitol catabolic process"/>
    <property type="evidence" value="ECO:0007669"/>
    <property type="project" value="TreeGrafter"/>
</dbReference>
<dbReference type="GO" id="GO:0005829">
    <property type="term" value="C:cytosol"/>
    <property type="evidence" value="ECO:0007669"/>
    <property type="project" value="TreeGrafter"/>
</dbReference>
<gene>
    <name evidence="7" type="primary">mtlD</name>
    <name evidence="10" type="ORF">SAMN02745941_02094</name>
</gene>
<dbReference type="Proteomes" id="UP000184241">
    <property type="component" value="Unassembled WGS sequence"/>
</dbReference>
<dbReference type="SUPFAM" id="SSF48179">
    <property type="entry name" value="6-phosphogluconate dehydrogenase C-terminal domain-like"/>
    <property type="match status" value="1"/>
</dbReference>
<dbReference type="Pfam" id="PF01232">
    <property type="entry name" value="Mannitol_dh"/>
    <property type="match status" value="1"/>
</dbReference>
<dbReference type="PRINTS" id="PR00084">
    <property type="entry name" value="MTLDHDRGNASE"/>
</dbReference>
<accession>A0A1M5YKG5</accession>
<dbReference type="AlphaFoldDB" id="A0A1M5YKG5"/>
<dbReference type="EC" id="1.1.1.17" evidence="2 7"/>
<dbReference type="Gene3D" id="3.40.50.720">
    <property type="entry name" value="NAD(P)-binding Rossmann-like Domain"/>
    <property type="match status" value="1"/>
</dbReference>
<dbReference type="RefSeq" id="WP_073019231.1">
    <property type="nucleotide sequence ID" value="NZ_FQXU01000006.1"/>
</dbReference>
<comment type="similarity">
    <text evidence="1 7">Belongs to the mannitol dehydrogenase family.</text>
</comment>
<dbReference type="PROSITE" id="PS00974">
    <property type="entry name" value="MANNITOL_DHGENASE"/>
    <property type="match status" value="1"/>
</dbReference>
<comment type="caution">
    <text evidence="7">Lacks conserved residue(s) required for the propagation of feature annotation.</text>
</comment>
<evidence type="ECO:0000313" key="11">
    <source>
        <dbReference type="Proteomes" id="UP000184241"/>
    </source>
</evidence>
<evidence type="ECO:0000256" key="7">
    <source>
        <dbReference type="HAMAP-Rule" id="MF_00196"/>
    </source>
</evidence>
<evidence type="ECO:0000313" key="10">
    <source>
        <dbReference type="EMBL" id="SHI12537.1"/>
    </source>
</evidence>
<dbReference type="EMBL" id="FQXU01000006">
    <property type="protein sequence ID" value="SHI12537.1"/>
    <property type="molecule type" value="Genomic_DNA"/>
</dbReference>
<organism evidence="10 11">
    <name type="scientific">Clostridium intestinale DSM 6191</name>
    <dbReference type="NCBI Taxonomy" id="1121320"/>
    <lineage>
        <taxon>Bacteria</taxon>
        <taxon>Bacillati</taxon>
        <taxon>Bacillota</taxon>
        <taxon>Clostridia</taxon>
        <taxon>Eubacteriales</taxon>
        <taxon>Clostridiaceae</taxon>
        <taxon>Clostridium</taxon>
    </lineage>
</organism>
<dbReference type="HAMAP" id="MF_00196">
    <property type="entry name" value="Mannitol_dehydrog"/>
    <property type="match status" value="1"/>
</dbReference>
<name>A0A1M5YKG5_9CLOT</name>
<dbReference type="NCBIfam" id="NF002646">
    <property type="entry name" value="PRK02318.1-2"/>
    <property type="match status" value="1"/>
</dbReference>
<evidence type="ECO:0000259" key="9">
    <source>
        <dbReference type="Pfam" id="PF08125"/>
    </source>
</evidence>
<comment type="catalytic activity">
    <reaction evidence="6 7">
        <text>D-mannitol 1-phosphate + NAD(+) = beta-D-fructose 6-phosphate + NADH + H(+)</text>
        <dbReference type="Rhea" id="RHEA:19661"/>
        <dbReference type="ChEBI" id="CHEBI:15378"/>
        <dbReference type="ChEBI" id="CHEBI:57540"/>
        <dbReference type="ChEBI" id="CHEBI:57634"/>
        <dbReference type="ChEBI" id="CHEBI:57945"/>
        <dbReference type="ChEBI" id="CHEBI:61381"/>
        <dbReference type="EC" id="1.1.1.17"/>
    </reaction>
</comment>
<evidence type="ECO:0000256" key="4">
    <source>
        <dbReference type="ARBA" id="ARBA00023002"/>
    </source>
</evidence>
<dbReference type="InterPro" id="IPR036291">
    <property type="entry name" value="NAD(P)-bd_dom_sf"/>
</dbReference>
<reference evidence="10 11" key="1">
    <citation type="submission" date="2016-11" db="EMBL/GenBank/DDBJ databases">
        <authorList>
            <person name="Jaros S."/>
            <person name="Januszkiewicz K."/>
            <person name="Wedrychowicz H."/>
        </authorList>
    </citation>
    <scope>NUCLEOTIDE SEQUENCE [LARGE SCALE GENOMIC DNA]</scope>
    <source>
        <strain evidence="10 11">DSM 6191</strain>
    </source>
</reference>
<dbReference type="NCBIfam" id="NF002650">
    <property type="entry name" value="PRK02318.2-2"/>
    <property type="match status" value="1"/>
</dbReference>
<evidence type="ECO:0000259" key="8">
    <source>
        <dbReference type="Pfam" id="PF01232"/>
    </source>
</evidence>
<dbReference type="InterPro" id="IPR013131">
    <property type="entry name" value="Mannitol_DH_N"/>
</dbReference>
<dbReference type="InterPro" id="IPR008927">
    <property type="entry name" value="6-PGluconate_DH-like_C_sf"/>
</dbReference>
<evidence type="ECO:0000256" key="3">
    <source>
        <dbReference type="ARBA" id="ARBA00016219"/>
    </source>
</evidence>
<dbReference type="Pfam" id="PF08125">
    <property type="entry name" value="Mannitol_dh_C"/>
    <property type="match status" value="1"/>
</dbReference>
<dbReference type="SUPFAM" id="SSF51735">
    <property type="entry name" value="NAD(P)-binding Rossmann-fold domains"/>
    <property type="match status" value="1"/>
</dbReference>
<sequence length="385" mass="43268">MKAIQIGAGNIGRGFIGELLAHSGFEVTFVDANNTVVELINELKKYTVHVLDNEKRDEKVENVSALNINDEKLMNAILEADIMTTAVGVNILSKIAETLAKGIKNRLAKGVEKNLNIIACENAVGASEVLKEEIFKYLTEEEKETVDKYVGFPNSSVDRIVPPVSEKMENPLDVVVENYYEWNVDRNGFRGEIPEISGMNLTGNLIAYVERKLFTLNTGHAITAYLGNLKGYKTIEESINDNDIYEVVYHAMVESGDGLVKKYDFDRDAHLKYIDKIIARFKNPYLQDDIKRVGREPIRKLSKGDRLVKPLLNSMSYGISTENLLLGVGAVLYYNNPEDPQSLKLQELIKEKGIKGAVQEVSEISDENILISIESKYEQVRELFK</sequence>
<dbReference type="InterPro" id="IPR013328">
    <property type="entry name" value="6PGD_dom2"/>
</dbReference>
<keyword evidence="5 7" id="KW-0520">NAD</keyword>
<dbReference type="GO" id="GO:0008926">
    <property type="term" value="F:mannitol-1-phosphate 5-dehydrogenase activity"/>
    <property type="evidence" value="ECO:0007669"/>
    <property type="project" value="UniProtKB-UniRule"/>
</dbReference>
<dbReference type="InterPro" id="IPR013118">
    <property type="entry name" value="Mannitol_DH_C"/>
</dbReference>
<dbReference type="InterPro" id="IPR023028">
    <property type="entry name" value="Mannitol_1_phos_5_DH"/>
</dbReference>
<evidence type="ECO:0000256" key="6">
    <source>
        <dbReference type="ARBA" id="ARBA00048615"/>
    </source>
</evidence>
<feature type="domain" description="Mannitol dehydrogenase N-terminal" evidence="8">
    <location>
        <begin position="1"/>
        <end position="197"/>
    </location>
</feature>
<feature type="domain" description="Mannitol dehydrogenase C-terminal" evidence="9">
    <location>
        <begin position="205"/>
        <end position="380"/>
    </location>
</feature>
<protein>
    <recommendedName>
        <fullName evidence="3 7">Mannitol-1-phosphate 5-dehydrogenase</fullName>
        <ecNumber evidence="2 7">1.1.1.17</ecNumber>
    </recommendedName>
</protein>
<dbReference type="NCBIfam" id="NF002647">
    <property type="entry name" value="PRK02318.1-3"/>
    <property type="match status" value="1"/>
</dbReference>
<dbReference type="InterPro" id="IPR000669">
    <property type="entry name" value="Mannitol_DH"/>
</dbReference>
<evidence type="ECO:0000256" key="2">
    <source>
        <dbReference type="ARBA" id="ARBA00012939"/>
    </source>
</evidence>
<evidence type="ECO:0000256" key="5">
    <source>
        <dbReference type="ARBA" id="ARBA00023027"/>
    </source>
</evidence>